<dbReference type="Proteomes" id="UP000243459">
    <property type="component" value="Chromosome 1"/>
</dbReference>
<dbReference type="PANTHER" id="PTHR33021:SF341">
    <property type="entry name" value="BASIC BLUE PROTEIN-LIKE"/>
    <property type="match status" value="1"/>
</dbReference>
<evidence type="ECO:0000259" key="6">
    <source>
        <dbReference type="PROSITE" id="PS51485"/>
    </source>
</evidence>
<keyword evidence="8" id="KW-1185">Reference proteome</keyword>
<dbReference type="InterPro" id="IPR008972">
    <property type="entry name" value="Cupredoxin"/>
</dbReference>
<accession>A0A5P1FR38</accession>
<dbReference type="Gramene" id="ONK80775">
    <property type="protein sequence ID" value="ONK80775"/>
    <property type="gene ID" value="A4U43_C01F21590"/>
</dbReference>
<dbReference type="PANTHER" id="PTHR33021">
    <property type="entry name" value="BLUE COPPER PROTEIN"/>
    <property type="match status" value="1"/>
</dbReference>
<name>A0A5P1FR38_ASPOF</name>
<keyword evidence="5" id="KW-0732">Signal</keyword>
<evidence type="ECO:0000256" key="2">
    <source>
        <dbReference type="ARBA" id="ARBA00023008"/>
    </source>
</evidence>
<evidence type="ECO:0000313" key="7">
    <source>
        <dbReference type="EMBL" id="ONK80775.1"/>
    </source>
</evidence>
<evidence type="ECO:0000256" key="1">
    <source>
        <dbReference type="ARBA" id="ARBA00022723"/>
    </source>
</evidence>
<evidence type="ECO:0000256" key="4">
    <source>
        <dbReference type="ARBA" id="ARBA00082491"/>
    </source>
</evidence>
<gene>
    <name evidence="7" type="ORF">A4U43_C01F21590</name>
</gene>
<dbReference type="InterPro" id="IPR039391">
    <property type="entry name" value="Phytocyanin-like"/>
</dbReference>
<evidence type="ECO:0000256" key="5">
    <source>
        <dbReference type="SAM" id="SignalP"/>
    </source>
</evidence>
<dbReference type="OrthoDB" id="1934652at2759"/>
<dbReference type="EMBL" id="CM007381">
    <property type="protein sequence ID" value="ONK80775.1"/>
    <property type="molecule type" value="Genomic_DNA"/>
</dbReference>
<feature type="domain" description="Phytocyanin" evidence="6">
    <location>
        <begin position="25"/>
        <end position="120"/>
    </location>
</feature>
<organism evidence="7 8">
    <name type="scientific">Asparagus officinalis</name>
    <name type="common">Garden asparagus</name>
    <dbReference type="NCBI Taxonomy" id="4686"/>
    <lineage>
        <taxon>Eukaryota</taxon>
        <taxon>Viridiplantae</taxon>
        <taxon>Streptophyta</taxon>
        <taxon>Embryophyta</taxon>
        <taxon>Tracheophyta</taxon>
        <taxon>Spermatophyta</taxon>
        <taxon>Magnoliopsida</taxon>
        <taxon>Liliopsida</taxon>
        <taxon>Asparagales</taxon>
        <taxon>Asparagaceae</taxon>
        <taxon>Asparagoideae</taxon>
        <taxon>Asparagus</taxon>
    </lineage>
</organism>
<dbReference type="AlphaFoldDB" id="A0A5P1FR38"/>
<dbReference type="GO" id="GO:0009055">
    <property type="term" value="F:electron transfer activity"/>
    <property type="evidence" value="ECO:0007669"/>
    <property type="project" value="InterPro"/>
</dbReference>
<dbReference type="InterPro" id="IPR028871">
    <property type="entry name" value="BlueCu_1_BS"/>
</dbReference>
<dbReference type="OMA" id="NCDMANA"/>
<dbReference type="PROSITE" id="PS51485">
    <property type="entry name" value="PHYTOCYANIN"/>
    <property type="match status" value="1"/>
</dbReference>
<dbReference type="CDD" id="cd11013">
    <property type="entry name" value="Plantacyanin"/>
    <property type="match status" value="1"/>
</dbReference>
<reference evidence="8" key="1">
    <citation type="journal article" date="2017" name="Nat. Commun.">
        <title>The asparagus genome sheds light on the origin and evolution of a young Y chromosome.</title>
        <authorList>
            <person name="Harkess A."/>
            <person name="Zhou J."/>
            <person name="Xu C."/>
            <person name="Bowers J.E."/>
            <person name="Van der Hulst R."/>
            <person name="Ayyampalayam S."/>
            <person name="Mercati F."/>
            <person name="Riccardi P."/>
            <person name="McKain M.R."/>
            <person name="Kakrana A."/>
            <person name="Tang H."/>
            <person name="Ray J."/>
            <person name="Groenendijk J."/>
            <person name="Arikit S."/>
            <person name="Mathioni S.M."/>
            <person name="Nakano M."/>
            <person name="Shan H."/>
            <person name="Telgmann-Rauber A."/>
            <person name="Kanno A."/>
            <person name="Yue Z."/>
            <person name="Chen H."/>
            <person name="Li W."/>
            <person name="Chen Y."/>
            <person name="Xu X."/>
            <person name="Zhang Y."/>
            <person name="Luo S."/>
            <person name="Chen H."/>
            <person name="Gao J."/>
            <person name="Mao Z."/>
            <person name="Pires J.C."/>
            <person name="Luo M."/>
            <person name="Kudrna D."/>
            <person name="Wing R.A."/>
            <person name="Meyers B.C."/>
            <person name="Yi K."/>
            <person name="Kong H."/>
            <person name="Lavrijsen P."/>
            <person name="Sunseri F."/>
            <person name="Falavigna A."/>
            <person name="Ye Y."/>
            <person name="Leebens-Mack J.H."/>
            <person name="Chen G."/>
        </authorList>
    </citation>
    <scope>NUCLEOTIDE SEQUENCE [LARGE SCALE GENOMIC DNA]</scope>
    <source>
        <strain evidence="8">cv. DH0086</strain>
    </source>
</reference>
<dbReference type="InterPro" id="IPR041844">
    <property type="entry name" value="Plantacyanin"/>
</dbReference>
<keyword evidence="2" id="KW-0186">Copper</keyword>
<dbReference type="Gene3D" id="2.60.40.420">
    <property type="entry name" value="Cupredoxins - blue copper proteins"/>
    <property type="match status" value="1"/>
</dbReference>
<dbReference type="GO" id="GO:0046872">
    <property type="term" value="F:metal ion binding"/>
    <property type="evidence" value="ECO:0007669"/>
    <property type="project" value="UniProtKB-KW"/>
</dbReference>
<sequence length="120" mass="12624">MSRAILGVVLICSSVLLGINVSESAEFNVGDRDGWNYNVGDWPNGKSFATGDVLVFNYAPEEHNVVVVDAAAYNSCGTSPGAVVFTSGNDRATLAKGDNYFLCSFPGHCEQGMKIAVNAA</sequence>
<dbReference type="GO" id="GO:0005886">
    <property type="term" value="C:plasma membrane"/>
    <property type="evidence" value="ECO:0007669"/>
    <property type="project" value="TreeGrafter"/>
</dbReference>
<protein>
    <recommendedName>
        <fullName evidence="4">Plantacyanin</fullName>
    </recommendedName>
</protein>
<feature type="chain" id="PRO_5024278509" description="Plantacyanin" evidence="5">
    <location>
        <begin position="25"/>
        <end position="120"/>
    </location>
</feature>
<proteinExistence type="predicted"/>
<dbReference type="SUPFAM" id="SSF49503">
    <property type="entry name" value="Cupredoxins"/>
    <property type="match status" value="1"/>
</dbReference>
<evidence type="ECO:0000256" key="3">
    <source>
        <dbReference type="ARBA" id="ARBA00023157"/>
    </source>
</evidence>
<evidence type="ECO:0000313" key="8">
    <source>
        <dbReference type="Proteomes" id="UP000243459"/>
    </source>
</evidence>
<dbReference type="Pfam" id="PF02298">
    <property type="entry name" value="Cu_bind_like"/>
    <property type="match status" value="1"/>
</dbReference>
<dbReference type="InterPro" id="IPR003245">
    <property type="entry name" value="Phytocyanin_dom"/>
</dbReference>
<dbReference type="PROSITE" id="PS00196">
    <property type="entry name" value="COPPER_BLUE"/>
    <property type="match status" value="1"/>
</dbReference>
<keyword evidence="3" id="KW-1015">Disulfide bond</keyword>
<dbReference type="FunFam" id="2.60.40.420:FF:000013">
    <property type="entry name" value="basic blue protein-like"/>
    <property type="match status" value="1"/>
</dbReference>
<keyword evidence="1" id="KW-0479">Metal-binding</keyword>
<feature type="signal peptide" evidence="5">
    <location>
        <begin position="1"/>
        <end position="24"/>
    </location>
</feature>